<evidence type="ECO:0000259" key="2">
    <source>
        <dbReference type="Pfam" id="PF26526"/>
    </source>
</evidence>
<sequence length="196" mass="21283">MSEPPRGDATAAGQRATRSVSGLPRGFPRSEVGAVEAGVSYVASIPEVHRMTSADRWAYTHDAMLDPPSKARLDADAAASPLRSAASDCHPELGAYRVLAASPDQALVDYWMPCLMGTADTHMRWQMGRMALRWDADDWRVAEMTRGPFDQLVTPAEQGNPVTTFAERLELLGDGWELFADATDEWPVGPPAGGVW</sequence>
<reference evidence="4" key="1">
    <citation type="submission" date="2023-07" db="EMBL/GenBank/DDBJ databases">
        <title>30 novel species of actinomycetes from the DSMZ collection.</title>
        <authorList>
            <person name="Nouioui I."/>
        </authorList>
    </citation>
    <scope>NUCLEOTIDE SEQUENCE [LARGE SCALE GENOMIC DNA]</scope>
    <source>
        <strain evidence="4">DSM 44938</strain>
    </source>
</reference>
<dbReference type="RefSeq" id="WP_311703854.1">
    <property type="nucleotide sequence ID" value="NZ_JAVREL010000004.1"/>
</dbReference>
<feature type="domain" description="DUF8175" evidence="2">
    <location>
        <begin position="19"/>
        <end position="148"/>
    </location>
</feature>
<comment type="caution">
    <text evidence="3">The sequence shown here is derived from an EMBL/GenBank/DDBJ whole genome shotgun (WGS) entry which is preliminary data.</text>
</comment>
<accession>A0ABU2MM78</accession>
<feature type="region of interest" description="Disordered" evidence="1">
    <location>
        <begin position="1"/>
        <end position="27"/>
    </location>
</feature>
<gene>
    <name evidence="3" type="ORF">RM590_08750</name>
</gene>
<keyword evidence="4" id="KW-1185">Reference proteome</keyword>
<protein>
    <recommendedName>
        <fullName evidence="2">DUF8175 domain-containing protein</fullName>
    </recommendedName>
</protein>
<name>A0ABU2MM78_9ACTN</name>
<dbReference type="Proteomes" id="UP001183246">
    <property type="component" value="Unassembled WGS sequence"/>
</dbReference>
<evidence type="ECO:0000256" key="1">
    <source>
        <dbReference type="SAM" id="MobiDB-lite"/>
    </source>
</evidence>
<evidence type="ECO:0000313" key="4">
    <source>
        <dbReference type="Proteomes" id="UP001183246"/>
    </source>
</evidence>
<proteinExistence type="predicted"/>
<evidence type="ECO:0000313" key="3">
    <source>
        <dbReference type="EMBL" id="MDT0342710.1"/>
    </source>
</evidence>
<dbReference type="InterPro" id="IPR058488">
    <property type="entry name" value="DUF8175"/>
</dbReference>
<dbReference type="EMBL" id="JAVREL010000004">
    <property type="protein sequence ID" value="MDT0342710.1"/>
    <property type="molecule type" value="Genomic_DNA"/>
</dbReference>
<organism evidence="3 4">
    <name type="scientific">Streptomyces litchfieldiae</name>
    <dbReference type="NCBI Taxonomy" id="3075543"/>
    <lineage>
        <taxon>Bacteria</taxon>
        <taxon>Bacillati</taxon>
        <taxon>Actinomycetota</taxon>
        <taxon>Actinomycetes</taxon>
        <taxon>Kitasatosporales</taxon>
        <taxon>Streptomycetaceae</taxon>
        <taxon>Streptomyces</taxon>
    </lineage>
</organism>
<dbReference type="Pfam" id="PF26526">
    <property type="entry name" value="DUF8175"/>
    <property type="match status" value="1"/>
</dbReference>